<protein>
    <submittedName>
        <fullName evidence="1">Uncharacterized protein</fullName>
    </submittedName>
</protein>
<dbReference type="EMBL" id="FOCL01000004">
    <property type="protein sequence ID" value="SEN96063.1"/>
    <property type="molecule type" value="Genomic_DNA"/>
</dbReference>
<accession>A0A1H8KT43</accession>
<gene>
    <name evidence="1" type="ORF">SAMN05192574_104764</name>
</gene>
<dbReference type="Proteomes" id="UP000198942">
    <property type="component" value="Unassembled WGS sequence"/>
</dbReference>
<sequence>MKALAFNNLCFFQQMELVLKGTRLAKRDAGQYYVYLYNVRDLYVEVFYEVGTDIIEHMKAFSGTRRLSPYIEEIVIS</sequence>
<dbReference type="STRING" id="551995.SAMN05192574_104764"/>
<dbReference type="AlphaFoldDB" id="A0A1H8KT43"/>
<reference evidence="2" key="1">
    <citation type="submission" date="2016-10" db="EMBL/GenBank/DDBJ databases">
        <authorList>
            <person name="Varghese N."/>
            <person name="Submissions S."/>
        </authorList>
    </citation>
    <scope>NUCLEOTIDE SEQUENCE [LARGE SCALE GENOMIC DNA]</scope>
    <source>
        <strain evidence="2">Gh-48</strain>
    </source>
</reference>
<organism evidence="1 2">
    <name type="scientific">Mucilaginibacter gossypiicola</name>
    <dbReference type="NCBI Taxonomy" id="551995"/>
    <lineage>
        <taxon>Bacteria</taxon>
        <taxon>Pseudomonadati</taxon>
        <taxon>Bacteroidota</taxon>
        <taxon>Sphingobacteriia</taxon>
        <taxon>Sphingobacteriales</taxon>
        <taxon>Sphingobacteriaceae</taxon>
        <taxon>Mucilaginibacter</taxon>
    </lineage>
</organism>
<proteinExistence type="predicted"/>
<keyword evidence="2" id="KW-1185">Reference proteome</keyword>
<name>A0A1H8KT43_9SPHI</name>
<evidence type="ECO:0000313" key="2">
    <source>
        <dbReference type="Proteomes" id="UP000198942"/>
    </source>
</evidence>
<evidence type="ECO:0000313" key="1">
    <source>
        <dbReference type="EMBL" id="SEN96063.1"/>
    </source>
</evidence>